<reference evidence="11" key="1">
    <citation type="submission" date="2016-10" db="EMBL/GenBank/DDBJ databases">
        <authorList>
            <person name="Varghese N."/>
            <person name="Submissions S."/>
        </authorList>
    </citation>
    <scope>NUCLEOTIDE SEQUENCE [LARGE SCALE GENOMIC DNA]</scope>
    <source>
        <strain evidence="11">DSM 17044</strain>
    </source>
</reference>
<evidence type="ECO:0000256" key="6">
    <source>
        <dbReference type="HAMAP-Rule" id="MF_00229"/>
    </source>
</evidence>
<dbReference type="Gene3D" id="1.10.275.10">
    <property type="entry name" value="Fumarase/aspartase (N-terminal domain)"/>
    <property type="match status" value="1"/>
</dbReference>
<dbReference type="AlphaFoldDB" id="A0A1H7VUY4"/>
<evidence type="ECO:0000256" key="4">
    <source>
        <dbReference type="ARBA" id="ARBA00023239"/>
    </source>
</evidence>
<comment type="pathway">
    <text evidence="1 6 8">Amino-acid degradation; L-histidine degradation into L-glutamate; N-formimidoyl-L-glutamate from L-histidine: step 1/3.</text>
</comment>
<evidence type="ECO:0000313" key="11">
    <source>
        <dbReference type="Proteomes" id="UP000182719"/>
    </source>
</evidence>
<dbReference type="GO" id="GO:0005737">
    <property type="term" value="C:cytoplasm"/>
    <property type="evidence" value="ECO:0007669"/>
    <property type="project" value="UniProtKB-SubCell"/>
</dbReference>
<feature type="cross-link" description="5-imidazolinone (Ala-Gly)" evidence="6">
    <location>
        <begin position="145"/>
        <end position="147"/>
    </location>
</feature>
<dbReference type="InterPro" id="IPR024083">
    <property type="entry name" value="Fumarase/histidase_N"/>
</dbReference>
<evidence type="ECO:0000256" key="5">
    <source>
        <dbReference type="ARBA" id="ARBA00049269"/>
    </source>
</evidence>
<feature type="modified residue" description="2,3-didehydroalanine (Ser)" evidence="6">
    <location>
        <position position="146"/>
    </location>
</feature>
<dbReference type="EC" id="4.3.1.3" evidence="2 6"/>
<comment type="similarity">
    <text evidence="6 7">Belongs to the PAL/histidase family.</text>
</comment>
<dbReference type="InterPro" id="IPR001106">
    <property type="entry name" value="Aromatic_Lyase"/>
</dbReference>
<dbReference type="InterPro" id="IPR005921">
    <property type="entry name" value="HutH"/>
</dbReference>
<dbReference type="PANTHER" id="PTHR10362">
    <property type="entry name" value="HISTIDINE AMMONIA-LYASE"/>
    <property type="match status" value="1"/>
</dbReference>
<dbReference type="FunFam" id="1.20.200.10:FF:000003">
    <property type="entry name" value="Histidine ammonia-lyase"/>
    <property type="match status" value="1"/>
</dbReference>
<evidence type="ECO:0000256" key="2">
    <source>
        <dbReference type="ARBA" id="ARBA00012994"/>
    </source>
</evidence>
<dbReference type="GO" id="GO:0004397">
    <property type="term" value="F:histidine ammonia-lyase activity"/>
    <property type="evidence" value="ECO:0007669"/>
    <property type="project" value="UniProtKB-UniRule"/>
</dbReference>
<proteinExistence type="inferred from homology"/>
<dbReference type="Proteomes" id="UP000182719">
    <property type="component" value="Unassembled WGS sequence"/>
</dbReference>
<dbReference type="SUPFAM" id="SSF48557">
    <property type="entry name" value="L-aspartase-like"/>
    <property type="match status" value="1"/>
</dbReference>
<evidence type="ECO:0000256" key="7">
    <source>
        <dbReference type="RuleBase" id="RU003954"/>
    </source>
</evidence>
<dbReference type="OrthoDB" id="9806955at2"/>
<evidence type="ECO:0000256" key="9">
    <source>
        <dbReference type="RuleBase" id="RU004480"/>
    </source>
</evidence>
<dbReference type="PROSITE" id="PS00488">
    <property type="entry name" value="PAL_HISTIDASE"/>
    <property type="match status" value="1"/>
</dbReference>
<dbReference type="RefSeq" id="WP_075008475.1">
    <property type="nucleotide sequence ID" value="NZ_FOAP01000012.1"/>
</dbReference>
<protein>
    <recommendedName>
        <fullName evidence="2 6">Histidine ammonia-lyase</fullName>
        <shortName evidence="6">Histidase</shortName>
        <ecNumber evidence="2 6">4.3.1.3</ecNumber>
    </recommendedName>
</protein>
<dbReference type="CDD" id="cd00332">
    <property type="entry name" value="PAL-HAL"/>
    <property type="match status" value="1"/>
</dbReference>
<dbReference type="FunFam" id="1.10.275.10:FF:000005">
    <property type="entry name" value="Histidine ammonia-lyase"/>
    <property type="match status" value="1"/>
</dbReference>
<dbReference type="NCBIfam" id="NF006871">
    <property type="entry name" value="PRK09367.1"/>
    <property type="match status" value="1"/>
</dbReference>
<dbReference type="EMBL" id="FOAP01000012">
    <property type="protein sequence ID" value="SEM12980.1"/>
    <property type="molecule type" value="Genomic_DNA"/>
</dbReference>
<organism evidence="10 11">
    <name type="scientific">Stigmatella aurantiaca</name>
    <dbReference type="NCBI Taxonomy" id="41"/>
    <lineage>
        <taxon>Bacteria</taxon>
        <taxon>Pseudomonadati</taxon>
        <taxon>Myxococcota</taxon>
        <taxon>Myxococcia</taxon>
        <taxon>Myxococcales</taxon>
        <taxon>Cystobacterineae</taxon>
        <taxon>Archangiaceae</taxon>
        <taxon>Stigmatella</taxon>
    </lineage>
</organism>
<evidence type="ECO:0000256" key="8">
    <source>
        <dbReference type="RuleBase" id="RU004479"/>
    </source>
</evidence>
<evidence type="ECO:0000256" key="1">
    <source>
        <dbReference type="ARBA" id="ARBA00005113"/>
    </source>
</evidence>
<dbReference type="InterPro" id="IPR022313">
    <property type="entry name" value="Phe/His_NH3-lyase_AS"/>
</dbReference>
<dbReference type="Gene3D" id="1.20.200.10">
    <property type="entry name" value="Fumarase/aspartase (Central domain)"/>
    <property type="match status" value="1"/>
</dbReference>
<keyword evidence="4 6" id="KW-0456">Lyase</keyword>
<keyword evidence="6" id="KW-0963">Cytoplasm</keyword>
<dbReference type="InterPro" id="IPR008948">
    <property type="entry name" value="L-Aspartase-like"/>
</dbReference>
<sequence>MSRPRLLIDGDTLKLEEILQVAQHAVTVELAPEAAARVKASRALVDRVAAGDAPSYGINTGFGTLAEVRIDKKDLRELQRNLILSHAAGVGSPLPLPEARALLLLRCNVLAKGYSGIRPETLALALEMLNRGVVPVVPERGSVGASGDLAPLAHLALVFIGEGEAFYQGERLPAAQALERAGLEPVVLEAKEGLALVNGTQAMCAVGTLLQLRAEMLAELADLAGAMTLEGLLGSHKPFIPEIQDVRAHEGQKACAAHLRELLVDSALVESHVNCSKVQDPYSLRCMPQVHGAAREGLGFARRILEVEVNSATDNPLVFVETERIVSGGNFHGQPVSLALDVTAMALTQLSAISERRVEQLVNPSLSGLPPFLAKNSGLNSGFMIAQVTSAALVAESRVLSHPASVDSIPSSAGREDHVSMGMTAALKGRQVADFTRSCLAIELLVAAQALDYRQPTRAGKGPQAAYELIRSKVPTMEKDRELHRDISAVTALIDSGELLNAVRAATRRA</sequence>
<dbReference type="Pfam" id="PF00221">
    <property type="entry name" value="Lyase_aromatic"/>
    <property type="match status" value="1"/>
</dbReference>
<comment type="catalytic activity">
    <reaction evidence="5 6 8">
        <text>L-histidine = trans-urocanate + NH4(+)</text>
        <dbReference type="Rhea" id="RHEA:21232"/>
        <dbReference type="ChEBI" id="CHEBI:17771"/>
        <dbReference type="ChEBI" id="CHEBI:28938"/>
        <dbReference type="ChEBI" id="CHEBI:57595"/>
        <dbReference type="EC" id="4.3.1.3"/>
    </reaction>
</comment>
<dbReference type="GO" id="GO:0019556">
    <property type="term" value="P:L-histidine catabolic process to glutamate and formamide"/>
    <property type="evidence" value="ECO:0007669"/>
    <property type="project" value="UniProtKB-UniPathway"/>
</dbReference>
<keyword evidence="11" id="KW-1185">Reference proteome</keyword>
<comment type="PTM">
    <text evidence="6">Contains an active site 4-methylidene-imidazol-5-one (MIO), which is formed autocatalytically by cyclization and dehydration of residues Ala-Ser-Gly.</text>
</comment>
<evidence type="ECO:0000256" key="3">
    <source>
        <dbReference type="ARBA" id="ARBA00022808"/>
    </source>
</evidence>
<keyword evidence="3 6" id="KW-0369">Histidine metabolism</keyword>
<dbReference type="UniPathway" id="UPA00379">
    <property type="reaction ID" value="UER00549"/>
</dbReference>
<dbReference type="NCBIfam" id="TIGR01225">
    <property type="entry name" value="hutH"/>
    <property type="match status" value="1"/>
</dbReference>
<name>A0A1H7VUY4_STIAU</name>
<comment type="subcellular location">
    <subcellularLocation>
        <location evidence="6 9">Cytoplasm</location>
    </subcellularLocation>
</comment>
<evidence type="ECO:0000313" key="10">
    <source>
        <dbReference type="EMBL" id="SEM12980.1"/>
    </source>
</evidence>
<gene>
    <name evidence="6" type="primary">hutH</name>
    <name evidence="10" type="ORF">SAMN05444354_11213</name>
</gene>
<dbReference type="GO" id="GO:0019557">
    <property type="term" value="P:L-histidine catabolic process to glutamate and formate"/>
    <property type="evidence" value="ECO:0007669"/>
    <property type="project" value="UniProtKB-UniPathway"/>
</dbReference>
<accession>A0A1H7VUY4</accession>
<dbReference type="HAMAP" id="MF_00229">
    <property type="entry name" value="His_ammonia_lyase"/>
    <property type="match status" value="1"/>
</dbReference>